<feature type="domain" description="UvrD-like helicase C-terminal" evidence="17">
    <location>
        <begin position="485"/>
        <end position="784"/>
    </location>
</feature>
<sequence length="1187" mass="133466">MRNWTPEQQQAINARGASFLVSAAAGSGKTSVLVERLIRQLTDPEHPVSAARLAVVTFTNDAAAEMKSRLEHALTQCIAQDPRNVWLRQQQSQLQCAKICTIHSFCFDLIRDHCAELDITPTFRILEETEMNMMVSRGLADIMEAWYADPARQGDMQLLCDRFSGRTDAELENLLTELYRCVMGLPFGLQRMEQLTEQYRNDTFVHMYLDNLGQTIAACIQRLDEAIRLSAEVNQEKLTAFLITEQEQLTLLQKACTEKDPDRCAALLNALSFASFPRVTKTCTDPEKRELAKALRDDGKKIMKDLQTEAVSLLCHRQEDLDAHCRLIPVLHAFLQQLDDRLWEMKCDKNAIGFTDAEQLALSLLGTCQADGTIQQTALAKELSEFYQIIMIDEFQDTNNKQDLIFKLISHKGSAVANGDNLFMVGDVKQAIYRFRLANPRNFIRTMQAFKPYTGKDDGENACILLNRNFRSSPEVIAMVNFLFSTLMTPQVGEVAYTSEEALHQGAAFAETPRNTEIALLEDGEQDTNPEAAYIAKRIARMLREGAPVSDGANHTRPCTPRDFCILMRNKAKGSVYVQALAEQGVAAYSEEAAAYLKAREITLLLNLLRIIDNPPQDTAMAAVLLSPMFRFDMDELTQLRLLAPKVSLYAAICRGIGETGAADAQPLLTGAMYEKTKGFYNALQAFRMYAMQDTPERLIRRIYESTDFLSVMQRYSDGAKKQANLRLMLTYARNYETASGGGLSGFLHYIAQVSARGKDFQPGTAVSGSEDVVAIKTIHKSKGLEFPFVFLAESETDFNHQDDRAAFQFLQEYGFGFRLQDPTVYTRYKTLPYAAISMQRESYAKSEELRLLYVALTRAKDKLFLPLRLNDARKKQAFRLGAAIAASGRVTPSIAASANCMADWLWMALLTAENAAPLREACQMPPCPLQPAVPMEILHPEDSSDATEQDTPTPAAYPKPDPAMVTALRMQFAAVYDDRLMGIPSKTSVSALSKDEDAVNLALRRPRFMAEETALTGAEKGTALHAFLQYADFAVAAQDPDAERQRLTEDGHLTRRQADSLDLNRIRAFFASPLYERIRQAEHVWRERKFLVRISDLQLLDQPQYTGTNAMLSGIMDLVFEEPDGLVLVDYKTDYVQGGEMLTERYQRQLLLYRRTLALLHQKPVKETVLYSFHLNRAIPLPEEAT</sequence>
<name>D4LDF4_RUMC1</name>
<evidence type="ECO:0000256" key="1">
    <source>
        <dbReference type="ARBA" id="ARBA00022722"/>
    </source>
</evidence>
<evidence type="ECO:0000259" key="16">
    <source>
        <dbReference type="PROSITE" id="PS51198"/>
    </source>
</evidence>
<dbReference type="InterPro" id="IPR011604">
    <property type="entry name" value="PDDEXK-like_dom_sf"/>
</dbReference>
<dbReference type="InterPro" id="IPR000212">
    <property type="entry name" value="DNA_helicase_UvrD/REP"/>
</dbReference>
<keyword evidence="10" id="KW-0413">Isomerase</keyword>
<evidence type="ECO:0000256" key="15">
    <source>
        <dbReference type="SAM" id="MobiDB-lite"/>
    </source>
</evidence>
<dbReference type="Gene3D" id="1.10.486.10">
    <property type="entry name" value="PCRA, domain 4"/>
    <property type="match status" value="1"/>
</dbReference>
<evidence type="ECO:0000256" key="6">
    <source>
        <dbReference type="ARBA" id="ARBA00022839"/>
    </source>
</evidence>
<evidence type="ECO:0000256" key="12">
    <source>
        <dbReference type="ARBA" id="ARBA00034808"/>
    </source>
</evidence>
<protein>
    <recommendedName>
        <fullName evidence="12">DNA 3'-5' helicase</fullName>
        <ecNumber evidence="12">5.6.2.4</ecNumber>
    </recommendedName>
</protein>
<dbReference type="RefSeq" id="WP_015558555.1">
    <property type="nucleotide sequence ID" value="NC_021039.1"/>
</dbReference>
<dbReference type="GO" id="GO:0000725">
    <property type="term" value="P:recombinational repair"/>
    <property type="evidence" value="ECO:0007669"/>
    <property type="project" value="TreeGrafter"/>
</dbReference>
<dbReference type="GO" id="GO:0033202">
    <property type="term" value="C:DNA helicase complex"/>
    <property type="evidence" value="ECO:0007669"/>
    <property type="project" value="TreeGrafter"/>
</dbReference>
<dbReference type="GO" id="GO:0004527">
    <property type="term" value="F:exonuclease activity"/>
    <property type="evidence" value="ECO:0007669"/>
    <property type="project" value="UniProtKB-KW"/>
</dbReference>
<evidence type="ECO:0000256" key="7">
    <source>
        <dbReference type="ARBA" id="ARBA00022840"/>
    </source>
</evidence>
<comment type="catalytic activity">
    <reaction evidence="13">
        <text>ATP + H2O = ADP + phosphate + H(+)</text>
        <dbReference type="Rhea" id="RHEA:13065"/>
        <dbReference type="ChEBI" id="CHEBI:15377"/>
        <dbReference type="ChEBI" id="CHEBI:15378"/>
        <dbReference type="ChEBI" id="CHEBI:30616"/>
        <dbReference type="ChEBI" id="CHEBI:43474"/>
        <dbReference type="ChEBI" id="CHEBI:456216"/>
        <dbReference type="EC" id="5.6.2.4"/>
    </reaction>
</comment>
<dbReference type="InterPro" id="IPR027417">
    <property type="entry name" value="P-loop_NTPase"/>
</dbReference>
<dbReference type="GO" id="GO:0043138">
    <property type="term" value="F:3'-5' DNA helicase activity"/>
    <property type="evidence" value="ECO:0007669"/>
    <property type="project" value="UniProtKB-EC"/>
</dbReference>
<reference evidence="18" key="1">
    <citation type="submission" date="2010-03" db="EMBL/GenBank/DDBJ databases">
        <title>The genome sequence of Ruminococcus sp. 18P13.</title>
        <authorList>
            <consortium name="metaHIT consortium -- http://www.metahit.eu/"/>
            <person name="Pajon A."/>
            <person name="Turner K."/>
            <person name="Parkhill J."/>
            <person name="Bernalier A."/>
        </authorList>
    </citation>
    <scope>NUCLEOTIDE SEQUENCE [LARGE SCALE GENOMIC DNA]</scope>
    <source>
        <strain evidence="18">Type strain: 18P13</strain>
    </source>
</reference>
<dbReference type="HOGENOM" id="CLU_001114_3_1_9"/>
<evidence type="ECO:0000256" key="10">
    <source>
        <dbReference type="ARBA" id="ARBA00023235"/>
    </source>
</evidence>
<evidence type="ECO:0000313" key="19">
    <source>
        <dbReference type="Proteomes" id="UP000007054"/>
    </source>
</evidence>
<dbReference type="EC" id="5.6.2.4" evidence="12"/>
<accession>D4LDF4</accession>
<dbReference type="SUPFAM" id="SSF52980">
    <property type="entry name" value="Restriction endonuclease-like"/>
    <property type="match status" value="1"/>
</dbReference>
<keyword evidence="4 14" id="KW-0378">Hydrolase</keyword>
<dbReference type="InterPro" id="IPR011335">
    <property type="entry name" value="Restrct_endonuc-II-like"/>
</dbReference>
<dbReference type="AlphaFoldDB" id="D4LDF4"/>
<dbReference type="Pfam" id="PF13361">
    <property type="entry name" value="UvrD_C"/>
    <property type="match status" value="1"/>
</dbReference>
<evidence type="ECO:0000256" key="14">
    <source>
        <dbReference type="PROSITE-ProRule" id="PRU00560"/>
    </source>
</evidence>
<keyword evidence="8" id="KW-0238">DNA-binding</keyword>
<keyword evidence="2 14" id="KW-0547">Nucleotide-binding</keyword>
<evidence type="ECO:0000256" key="5">
    <source>
        <dbReference type="ARBA" id="ARBA00022806"/>
    </source>
</evidence>
<dbReference type="GO" id="GO:0016887">
    <property type="term" value="F:ATP hydrolysis activity"/>
    <property type="evidence" value="ECO:0007669"/>
    <property type="project" value="RHEA"/>
</dbReference>
<comment type="catalytic activity">
    <reaction evidence="11">
        <text>Couples ATP hydrolysis with the unwinding of duplex DNA by translocating in the 3'-5' direction.</text>
        <dbReference type="EC" id="5.6.2.4"/>
    </reaction>
</comment>
<dbReference type="PANTHER" id="PTHR11070:SF48">
    <property type="entry name" value="ATP-DEPENDENT HELICASE_NUCLEASE SUBUNIT A"/>
    <property type="match status" value="1"/>
</dbReference>
<dbReference type="Gene3D" id="3.40.50.300">
    <property type="entry name" value="P-loop containing nucleotide triphosphate hydrolases"/>
    <property type="match status" value="4"/>
</dbReference>
<keyword evidence="6" id="KW-0269">Exonuclease</keyword>
<evidence type="ECO:0000313" key="18">
    <source>
        <dbReference type="EMBL" id="CBL17649.1"/>
    </source>
</evidence>
<dbReference type="PROSITE" id="PS51217">
    <property type="entry name" value="UVRD_HELICASE_CTER"/>
    <property type="match status" value="1"/>
</dbReference>
<dbReference type="GO" id="GO:0005829">
    <property type="term" value="C:cytosol"/>
    <property type="evidence" value="ECO:0007669"/>
    <property type="project" value="TreeGrafter"/>
</dbReference>
<keyword evidence="7 14" id="KW-0067">ATP-binding</keyword>
<evidence type="ECO:0000256" key="8">
    <source>
        <dbReference type="ARBA" id="ARBA00023125"/>
    </source>
</evidence>
<keyword evidence="3" id="KW-0227">DNA damage</keyword>
<dbReference type="Pfam" id="PF00580">
    <property type="entry name" value="UvrD-helicase"/>
    <property type="match status" value="1"/>
</dbReference>
<dbReference type="STRING" id="213810.RUM_15580"/>
<reference evidence="18" key="2">
    <citation type="submission" date="2010-03" db="EMBL/GenBank/DDBJ databases">
        <authorList>
            <person name="Pajon A."/>
        </authorList>
    </citation>
    <scope>NUCLEOTIDE SEQUENCE</scope>
    <source>
        <strain evidence="18">Type strain: 18P13</strain>
    </source>
</reference>
<evidence type="ECO:0000259" key="17">
    <source>
        <dbReference type="PROSITE" id="PS51217"/>
    </source>
</evidence>
<dbReference type="EMBL" id="FP929052">
    <property type="protein sequence ID" value="CBL17649.1"/>
    <property type="molecule type" value="Genomic_DNA"/>
</dbReference>
<organism evidence="18 19">
    <name type="scientific">Ruminococcus champanellensis (strain DSM 18848 / JCM 17042 / KCTC 15320 / 18P13)</name>
    <dbReference type="NCBI Taxonomy" id="213810"/>
    <lineage>
        <taxon>Bacteria</taxon>
        <taxon>Bacillati</taxon>
        <taxon>Bacillota</taxon>
        <taxon>Clostridia</taxon>
        <taxon>Eubacteriales</taxon>
        <taxon>Oscillospiraceae</taxon>
        <taxon>Ruminococcus</taxon>
    </lineage>
</organism>
<proteinExistence type="predicted"/>
<dbReference type="InterPro" id="IPR014016">
    <property type="entry name" value="UvrD-like_ATP-bd"/>
</dbReference>
<dbReference type="GeneID" id="83156274"/>
<keyword evidence="19" id="KW-1185">Reference proteome</keyword>
<dbReference type="Gene3D" id="3.90.320.10">
    <property type="match status" value="1"/>
</dbReference>
<feature type="region of interest" description="Disordered" evidence="15">
    <location>
        <begin position="942"/>
        <end position="962"/>
    </location>
</feature>
<dbReference type="Proteomes" id="UP000007054">
    <property type="component" value="Chromosome"/>
</dbReference>
<dbReference type="PATRIC" id="fig|213810.4.peg.1457"/>
<evidence type="ECO:0000256" key="3">
    <source>
        <dbReference type="ARBA" id="ARBA00022763"/>
    </source>
</evidence>
<feature type="binding site" evidence="14">
    <location>
        <begin position="23"/>
        <end position="30"/>
    </location>
    <ligand>
        <name>ATP</name>
        <dbReference type="ChEBI" id="CHEBI:30616"/>
    </ligand>
</feature>
<keyword evidence="9" id="KW-0234">DNA repair</keyword>
<dbReference type="PROSITE" id="PS51198">
    <property type="entry name" value="UVRD_HELICASE_ATP_BIND"/>
    <property type="match status" value="1"/>
</dbReference>
<dbReference type="Pfam" id="PF12705">
    <property type="entry name" value="PDDEXK_1"/>
    <property type="match status" value="1"/>
</dbReference>
<dbReference type="KEGG" id="rch:RUM_15580"/>
<dbReference type="PANTHER" id="PTHR11070">
    <property type="entry name" value="UVRD / RECB / PCRA DNA HELICASE FAMILY MEMBER"/>
    <property type="match status" value="1"/>
</dbReference>
<evidence type="ECO:0000256" key="13">
    <source>
        <dbReference type="ARBA" id="ARBA00048988"/>
    </source>
</evidence>
<keyword evidence="1" id="KW-0540">Nuclease</keyword>
<evidence type="ECO:0000256" key="2">
    <source>
        <dbReference type="ARBA" id="ARBA00022741"/>
    </source>
</evidence>
<evidence type="ECO:0000256" key="11">
    <source>
        <dbReference type="ARBA" id="ARBA00034617"/>
    </source>
</evidence>
<dbReference type="SUPFAM" id="SSF52540">
    <property type="entry name" value="P-loop containing nucleoside triphosphate hydrolases"/>
    <property type="match status" value="1"/>
</dbReference>
<dbReference type="InterPro" id="IPR014017">
    <property type="entry name" value="DNA_helicase_UvrD-like_C"/>
</dbReference>
<gene>
    <name evidence="18" type="ordered locus">RUM_15580</name>
</gene>
<evidence type="ECO:0000256" key="4">
    <source>
        <dbReference type="ARBA" id="ARBA00022801"/>
    </source>
</evidence>
<keyword evidence="5 14" id="KW-0347">Helicase</keyword>
<evidence type="ECO:0000256" key="9">
    <source>
        <dbReference type="ARBA" id="ARBA00023204"/>
    </source>
</evidence>
<feature type="domain" description="UvrD-like helicase ATP-binding" evidence="16">
    <location>
        <begin position="2"/>
        <end position="473"/>
    </location>
</feature>
<dbReference type="GO" id="GO:0003677">
    <property type="term" value="F:DNA binding"/>
    <property type="evidence" value="ECO:0007669"/>
    <property type="project" value="UniProtKB-KW"/>
</dbReference>
<dbReference type="GO" id="GO:0005524">
    <property type="term" value="F:ATP binding"/>
    <property type="evidence" value="ECO:0007669"/>
    <property type="project" value="UniProtKB-UniRule"/>
</dbReference>
<dbReference type="InterPro" id="IPR038726">
    <property type="entry name" value="PDDEXK_AddAB-type"/>
</dbReference>